<proteinExistence type="predicted"/>
<evidence type="ECO:0000313" key="4">
    <source>
        <dbReference type="EMBL" id="KAH3684808.1"/>
    </source>
</evidence>
<reference evidence="4" key="1">
    <citation type="journal article" date="2021" name="Open Biol.">
        <title>Shared evolutionary footprints suggest mitochondrial oxidative damage underlies multiple complex I losses in fungi.</title>
        <authorList>
            <person name="Schikora-Tamarit M.A."/>
            <person name="Marcet-Houben M."/>
            <person name="Nosek J."/>
            <person name="Gabaldon T."/>
        </authorList>
    </citation>
    <scope>NUCLEOTIDE SEQUENCE</scope>
    <source>
        <strain evidence="4">CBS2887</strain>
    </source>
</reference>
<organism evidence="4 5">
    <name type="scientific">Wickerhamomyces pijperi</name>
    <name type="common">Yeast</name>
    <name type="synonym">Pichia pijperi</name>
    <dbReference type="NCBI Taxonomy" id="599730"/>
    <lineage>
        <taxon>Eukaryota</taxon>
        <taxon>Fungi</taxon>
        <taxon>Dikarya</taxon>
        <taxon>Ascomycota</taxon>
        <taxon>Saccharomycotina</taxon>
        <taxon>Saccharomycetes</taxon>
        <taxon>Phaffomycetales</taxon>
        <taxon>Wickerhamomycetaceae</taxon>
        <taxon>Wickerhamomyces</taxon>
    </lineage>
</organism>
<dbReference type="AlphaFoldDB" id="A0A9P8Q621"/>
<dbReference type="GO" id="GO:0046872">
    <property type="term" value="F:metal ion binding"/>
    <property type="evidence" value="ECO:0007669"/>
    <property type="project" value="UniProtKB-KW"/>
</dbReference>
<gene>
    <name evidence="4" type="ORF">WICPIJ_004219</name>
</gene>
<keyword evidence="2" id="KW-0479">Metal-binding</keyword>
<evidence type="ECO:0000256" key="2">
    <source>
        <dbReference type="ARBA" id="ARBA00022723"/>
    </source>
</evidence>
<protein>
    <recommendedName>
        <fullName evidence="3">DDE Tnp4 domain-containing protein</fullName>
    </recommendedName>
</protein>
<reference evidence="4" key="2">
    <citation type="submission" date="2021-01" db="EMBL/GenBank/DDBJ databases">
        <authorList>
            <person name="Schikora-Tamarit M.A."/>
        </authorList>
    </citation>
    <scope>NUCLEOTIDE SEQUENCE</scope>
    <source>
        <strain evidence="4">CBS2887</strain>
    </source>
</reference>
<evidence type="ECO:0000313" key="5">
    <source>
        <dbReference type="Proteomes" id="UP000774326"/>
    </source>
</evidence>
<accession>A0A9P8Q621</accession>
<feature type="domain" description="DDE Tnp4" evidence="3">
    <location>
        <begin position="158"/>
        <end position="298"/>
    </location>
</feature>
<dbReference type="InterPro" id="IPR027806">
    <property type="entry name" value="HARBI1_dom"/>
</dbReference>
<comment type="caution">
    <text evidence="4">The sequence shown here is derived from an EMBL/GenBank/DDBJ whole genome shotgun (WGS) entry which is preliminary data.</text>
</comment>
<keyword evidence="5" id="KW-1185">Reference proteome</keyword>
<dbReference type="OrthoDB" id="5401177at2759"/>
<dbReference type="Proteomes" id="UP000774326">
    <property type="component" value="Unassembled WGS sequence"/>
</dbReference>
<evidence type="ECO:0000256" key="1">
    <source>
        <dbReference type="ARBA" id="ARBA00001968"/>
    </source>
</evidence>
<dbReference type="Pfam" id="PF13359">
    <property type="entry name" value="DDE_Tnp_4"/>
    <property type="match status" value="1"/>
</dbReference>
<dbReference type="EMBL" id="JAEUBG010002307">
    <property type="protein sequence ID" value="KAH3684808.1"/>
    <property type="molecule type" value="Genomic_DNA"/>
</dbReference>
<comment type="cofactor">
    <cofactor evidence="1">
        <name>a divalent metal cation</name>
        <dbReference type="ChEBI" id="CHEBI:60240"/>
    </cofactor>
</comment>
<name>A0A9P8Q621_WICPI</name>
<sequence length="309" mass="35365">MKGGTWTKFDIEKIALSEYLSLFQLHKRDIYLLSNALRLKELTTSKSFCRMVNKTTDPVTVMCLFLYRMIKKATLQELKHIFLLSEPAISFIFNKSIEHIFPLIENQTIFNESLLGLQQLESYKMAIQTKFDQIITSSYSASKLEDPDLANTGCIGFLDGTGVKVRKPLHDPLQVSLYNGNKKKHLLVYQVLTLPNGLVGHCSFPGNGARHDLTVLDQSNLIPKLKALWDYNDGYCLLGDKAYDTFQNKDKMIIASQKHSKKDNSAVRFAKKVKNRLFSKIRIVNEWNMTLISGHFKYPFDGDRKVLSE</sequence>
<evidence type="ECO:0000259" key="3">
    <source>
        <dbReference type="Pfam" id="PF13359"/>
    </source>
</evidence>